<comment type="similarity">
    <text evidence="2 7">Belongs to the derlin family.</text>
</comment>
<evidence type="ECO:0000256" key="2">
    <source>
        <dbReference type="ARBA" id="ARBA00008917"/>
    </source>
</evidence>
<dbReference type="Pfam" id="PF04511">
    <property type="entry name" value="DER1"/>
    <property type="match status" value="1"/>
</dbReference>
<dbReference type="PANTHER" id="PTHR11009">
    <property type="entry name" value="DER1-LIKE PROTEIN, DERLIN"/>
    <property type="match status" value="1"/>
</dbReference>
<protein>
    <recommendedName>
        <fullName evidence="7">Derlin</fullName>
    </recommendedName>
</protein>
<organism evidence="8 9">
    <name type="scientific">Basidiobolus ranarum</name>
    <dbReference type="NCBI Taxonomy" id="34480"/>
    <lineage>
        <taxon>Eukaryota</taxon>
        <taxon>Fungi</taxon>
        <taxon>Fungi incertae sedis</taxon>
        <taxon>Zoopagomycota</taxon>
        <taxon>Entomophthoromycotina</taxon>
        <taxon>Basidiobolomycetes</taxon>
        <taxon>Basidiobolales</taxon>
        <taxon>Basidiobolaceae</taxon>
        <taxon>Basidiobolus</taxon>
    </lineage>
</organism>
<evidence type="ECO:0000313" key="9">
    <source>
        <dbReference type="Proteomes" id="UP001479436"/>
    </source>
</evidence>
<comment type="subcellular location">
    <subcellularLocation>
        <location evidence="1 7">Endoplasmic reticulum membrane</location>
        <topology evidence="1 7">Multi-pass membrane protein</topology>
    </subcellularLocation>
</comment>
<gene>
    <name evidence="8" type="ORF">K7432_014076</name>
</gene>
<keyword evidence="9" id="KW-1185">Reference proteome</keyword>
<reference evidence="8 9" key="1">
    <citation type="submission" date="2023-04" db="EMBL/GenBank/DDBJ databases">
        <title>Genome of Basidiobolus ranarum AG-B5.</title>
        <authorList>
            <person name="Stajich J.E."/>
            <person name="Carter-House D."/>
            <person name="Gryganskyi A."/>
        </authorList>
    </citation>
    <scope>NUCLEOTIDE SEQUENCE [LARGE SCALE GENOMIC DNA]</scope>
    <source>
        <strain evidence="8 9">AG-B5</strain>
    </source>
</reference>
<evidence type="ECO:0000256" key="7">
    <source>
        <dbReference type="RuleBase" id="RU363059"/>
    </source>
</evidence>
<comment type="function">
    <text evidence="7">May be involved in the degradation of misfolded endoplasmic reticulum (ER) luminal proteins.</text>
</comment>
<dbReference type="InterPro" id="IPR035952">
    <property type="entry name" value="Rhomboid-like_sf"/>
</dbReference>
<evidence type="ECO:0000256" key="5">
    <source>
        <dbReference type="ARBA" id="ARBA00022989"/>
    </source>
</evidence>
<keyword evidence="5 7" id="KW-1133">Transmembrane helix</keyword>
<comment type="caution">
    <text evidence="7">Lacks conserved residue(s) required for the propagation of feature annotation.</text>
</comment>
<dbReference type="Proteomes" id="UP001479436">
    <property type="component" value="Unassembled WGS sequence"/>
</dbReference>
<evidence type="ECO:0000256" key="6">
    <source>
        <dbReference type="ARBA" id="ARBA00023136"/>
    </source>
</evidence>
<evidence type="ECO:0000313" key="8">
    <source>
        <dbReference type="EMBL" id="KAK9761192.1"/>
    </source>
</evidence>
<evidence type="ECO:0000256" key="1">
    <source>
        <dbReference type="ARBA" id="ARBA00004477"/>
    </source>
</evidence>
<keyword evidence="3 7" id="KW-0812">Transmembrane</keyword>
<dbReference type="Gene3D" id="1.20.1540.10">
    <property type="entry name" value="Rhomboid-like"/>
    <property type="match status" value="1"/>
</dbReference>
<comment type="caution">
    <text evidence="8">The sequence shown here is derived from an EMBL/GenBank/DDBJ whole genome shotgun (WGS) entry which is preliminary data.</text>
</comment>
<proteinExistence type="inferred from homology"/>
<dbReference type="EMBL" id="JASJQH010001510">
    <property type="protein sequence ID" value="KAK9761192.1"/>
    <property type="molecule type" value="Genomic_DNA"/>
</dbReference>
<name>A0ABR2WI65_9FUNG</name>
<evidence type="ECO:0000256" key="3">
    <source>
        <dbReference type="ARBA" id="ARBA00022692"/>
    </source>
</evidence>
<dbReference type="SUPFAM" id="SSF144091">
    <property type="entry name" value="Rhomboid-like"/>
    <property type="match status" value="1"/>
</dbReference>
<feature type="transmembrane region" description="Helical" evidence="7">
    <location>
        <begin position="117"/>
        <end position="139"/>
    </location>
</feature>
<feature type="transmembrane region" description="Helical" evidence="7">
    <location>
        <begin position="72"/>
        <end position="96"/>
    </location>
</feature>
<sequence>MRQYLFFTHPFFGSMLTMLRDNEFIQWFRSIPISTKLLTVSTLVTAAAISSRGVYPQNLVYYPEHVYGHHEYWRLLTCFFCSEISFSFVFRLYILYTFSRQLESSPLFSDSSLGYPYFLLLTMLSSIAFSSTFVDLIVFHETLIMSITFLWARYYKDVTVVLLPSIRFQGSNVPYLLMIYTFLTRNGELPYDQIIGAISAYIYCYIYDVQPTNQGPQAIRPAILHHLFPISGDFAI</sequence>
<evidence type="ECO:0000256" key="4">
    <source>
        <dbReference type="ARBA" id="ARBA00022824"/>
    </source>
</evidence>
<accession>A0ABR2WI65</accession>
<dbReference type="InterPro" id="IPR007599">
    <property type="entry name" value="DER1"/>
</dbReference>
<keyword evidence="6 7" id="KW-0472">Membrane</keyword>
<keyword evidence="4 7" id="KW-0256">Endoplasmic reticulum</keyword>